<evidence type="ECO:0000256" key="1">
    <source>
        <dbReference type="ARBA" id="ARBA00022737"/>
    </source>
</evidence>
<dbReference type="Gene3D" id="3.40.50.1580">
    <property type="entry name" value="Nucleoside phosphorylase domain"/>
    <property type="match status" value="1"/>
</dbReference>
<name>A0A8H3IAS3_9LECA</name>
<dbReference type="Pfam" id="PF01048">
    <property type="entry name" value="PNP_UDP_1"/>
    <property type="match status" value="1"/>
</dbReference>
<dbReference type="InterPro" id="IPR035994">
    <property type="entry name" value="Nucleoside_phosphorylase_sf"/>
</dbReference>
<dbReference type="PROSITE" id="PS50837">
    <property type="entry name" value="NACHT"/>
    <property type="match status" value="1"/>
</dbReference>
<dbReference type="EMBL" id="CAJPDQ010000003">
    <property type="protein sequence ID" value="CAF9906684.1"/>
    <property type="molecule type" value="Genomic_DNA"/>
</dbReference>
<dbReference type="Gene3D" id="3.40.50.300">
    <property type="entry name" value="P-loop containing nucleotide triphosphate hydrolases"/>
    <property type="match status" value="1"/>
</dbReference>
<reference evidence="3" key="1">
    <citation type="submission" date="2021-03" db="EMBL/GenBank/DDBJ databases">
        <authorList>
            <person name="Tagirdzhanova G."/>
        </authorList>
    </citation>
    <scope>NUCLEOTIDE SEQUENCE</scope>
</reference>
<dbReference type="GO" id="GO:0003824">
    <property type="term" value="F:catalytic activity"/>
    <property type="evidence" value="ECO:0007669"/>
    <property type="project" value="InterPro"/>
</dbReference>
<accession>A0A8H3IAS3</accession>
<evidence type="ECO:0000313" key="4">
    <source>
        <dbReference type="Proteomes" id="UP000664169"/>
    </source>
</evidence>
<keyword evidence="4" id="KW-1185">Reference proteome</keyword>
<dbReference type="PANTHER" id="PTHR46082:SF11">
    <property type="entry name" value="AAA+ ATPASE DOMAIN-CONTAINING PROTEIN-RELATED"/>
    <property type="match status" value="1"/>
</dbReference>
<dbReference type="GO" id="GO:0009116">
    <property type="term" value="P:nucleoside metabolic process"/>
    <property type="evidence" value="ECO:0007669"/>
    <property type="project" value="InterPro"/>
</dbReference>
<gene>
    <name evidence="3" type="ORF">GOMPHAMPRED_004869</name>
</gene>
<dbReference type="AlphaFoldDB" id="A0A8H3IAS3"/>
<dbReference type="SUPFAM" id="SSF52540">
    <property type="entry name" value="P-loop containing nucleoside triphosphate hydrolases"/>
    <property type="match status" value="1"/>
</dbReference>
<dbReference type="PANTHER" id="PTHR46082">
    <property type="entry name" value="ATP/GTP-BINDING PROTEIN-RELATED"/>
    <property type="match status" value="1"/>
</dbReference>
<dbReference type="SUPFAM" id="SSF53167">
    <property type="entry name" value="Purine and uridine phosphorylases"/>
    <property type="match status" value="1"/>
</dbReference>
<proteinExistence type="predicted"/>
<keyword evidence="1" id="KW-0677">Repeat</keyword>
<sequence>MSSQHYVHNDYSVAWICPLEVEQTAAIEMLDQQHPRLPQPSTDNNSYILGSIQDHNVVIGGLPTTGNCSAATVVAHMKSTFPRLRFGLLVGIGGGVPTRTRAGPIKLGDVVVSEPTGQHSGAIQYDRGKAEAGEFHRTGSLAPPPNVLLHAARRLAVIHAGAKVDPLQAHLQRIDTSRRGLRQYRYPGLDKDHLYQSDYLHRDKTLSCQACGCDSEKRLVPFPEDGNVQEKDHGAHWITIHRGTIASGESEIRDGKQRDELAKAHGVLCFEMETAGALNDFPCLVIRGISDYADSHQDDEWQSYAAAAAAAYARELFYHMPIETVAQFKATESSKHSCTREIVYIYQIEAVNDLVSKTGFVADEALFARLPEAENASFDSFYSLSNDEQMDFIYLKGTRTGVLQQINQWITAPPGKPIFWLSGAPGTGKSTISRTVASEFAAMKRLGASFFFKRNQGDRGNALRLFTTIAAQLARSMPIIRPHIEKALSSQPHIAEKSIEDQFKNLILNPFRACHWSEASTVLLIIDALDECNGDYHTGLIVNLLSQIPSIPNVSIRVLLTSRPELPIELGFKKISCETNLLGSSRAIGISLKHQNYSLSQVNNTYLPILHGQLQTQGAQGKKKILDFKDIPGPIVIAAESLSIRTWASLLGIASSSLANRLKGLGSVLDVIANLDLDSPIRLHHLSFANFLLDPERQDGHDFWVNARDVHHGLVTKCLDLVLTSDHLKQDICGIEKPGYLRKDTGLSLITERLSPEVRYACRYWIHHLAGSGCVTPNLEKNIHEFFETRFSPWIEALSLLGLI</sequence>
<dbReference type="OrthoDB" id="1577640at2759"/>
<comment type="caution">
    <text evidence="3">The sequence shown here is derived from an EMBL/GenBank/DDBJ whole genome shotgun (WGS) entry which is preliminary data.</text>
</comment>
<evidence type="ECO:0000313" key="3">
    <source>
        <dbReference type="EMBL" id="CAF9906684.1"/>
    </source>
</evidence>
<protein>
    <recommendedName>
        <fullName evidence="2">NACHT domain-containing protein</fullName>
    </recommendedName>
</protein>
<organism evidence="3 4">
    <name type="scientific">Gomphillus americanus</name>
    <dbReference type="NCBI Taxonomy" id="1940652"/>
    <lineage>
        <taxon>Eukaryota</taxon>
        <taxon>Fungi</taxon>
        <taxon>Dikarya</taxon>
        <taxon>Ascomycota</taxon>
        <taxon>Pezizomycotina</taxon>
        <taxon>Lecanoromycetes</taxon>
        <taxon>OSLEUM clade</taxon>
        <taxon>Ostropomycetidae</taxon>
        <taxon>Ostropales</taxon>
        <taxon>Graphidaceae</taxon>
        <taxon>Gomphilloideae</taxon>
        <taxon>Gomphillus</taxon>
    </lineage>
</organism>
<evidence type="ECO:0000259" key="2">
    <source>
        <dbReference type="PROSITE" id="PS50837"/>
    </source>
</evidence>
<dbReference type="Proteomes" id="UP000664169">
    <property type="component" value="Unassembled WGS sequence"/>
</dbReference>
<dbReference type="InterPro" id="IPR053137">
    <property type="entry name" value="NLR-like"/>
</dbReference>
<dbReference type="InterPro" id="IPR056884">
    <property type="entry name" value="NPHP3-like_N"/>
</dbReference>
<dbReference type="InterPro" id="IPR007111">
    <property type="entry name" value="NACHT_NTPase"/>
</dbReference>
<feature type="domain" description="NACHT" evidence="2">
    <location>
        <begin position="417"/>
        <end position="564"/>
    </location>
</feature>
<dbReference type="InterPro" id="IPR027417">
    <property type="entry name" value="P-loop_NTPase"/>
</dbReference>
<dbReference type="InterPro" id="IPR000845">
    <property type="entry name" value="Nucleoside_phosphorylase_d"/>
</dbReference>
<dbReference type="Pfam" id="PF24883">
    <property type="entry name" value="NPHP3_N"/>
    <property type="match status" value="1"/>
</dbReference>